<accession>X1MEF4</accession>
<name>X1MEF4_9ZZZZ</name>
<proteinExistence type="predicted"/>
<dbReference type="AlphaFoldDB" id="X1MEF4"/>
<evidence type="ECO:0000313" key="1">
    <source>
        <dbReference type="EMBL" id="GAI13060.1"/>
    </source>
</evidence>
<protein>
    <submittedName>
        <fullName evidence="1">Uncharacterized protein</fullName>
    </submittedName>
</protein>
<organism evidence="1">
    <name type="scientific">marine sediment metagenome</name>
    <dbReference type="NCBI Taxonomy" id="412755"/>
    <lineage>
        <taxon>unclassified sequences</taxon>
        <taxon>metagenomes</taxon>
        <taxon>ecological metagenomes</taxon>
    </lineage>
</organism>
<comment type="caution">
    <text evidence="1">The sequence shown here is derived from an EMBL/GenBank/DDBJ whole genome shotgun (WGS) entry which is preliminary data.</text>
</comment>
<reference evidence="1" key="1">
    <citation type="journal article" date="2014" name="Front. Microbiol.">
        <title>High frequency of phylogenetically diverse reductive dehalogenase-homologous genes in deep subseafloor sedimentary metagenomes.</title>
        <authorList>
            <person name="Kawai M."/>
            <person name="Futagami T."/>
            <person name="Toyoda A."/>
            <person name="Takaki Y."/>
            <person name="Nishi S."/>
            <person name="Hori S."/>
            <person name="Arai W."/>
            <person name="Tsubouchi T."/>
            <person name="Morono Y."/>
            <person name="Uchiyama I."/>
            <person name="Ito T."/>
            <person name="Fujiyama A."/>
            <person name="Inagaki F."/>
            <person name="Takami H."/>
        </authorList>
    </citation>
    <scope>NUCLEOTIDE SEQUENCE</scope>
    <source>
        <strain evidence="1">Expedition CK06-06</strain>
    </source>
</reference>
<gene>
    <name evidence="1" type="ORF">S06H3_22269</name>
</gene>
<sequence length="102" mass="11508">MAVVAFIIGVLVMEKYSLRTDFVPRIRQLEDRTAPAISKLEVHYARDGERDGIDVSYEADTSMQAIILSMSDKETHEQIARSVFTDSVSIGKKGSNRLKWDC</sequence>
<dbReference type="EMBL" id="BARV01011865">
    <property type="protein sequence ID" value="GAI13060.1"/>
    <property type="molecule type" value="Genomic_DNA"/>
</dbReference>